<dbReference type="OrthoDB" id="129044at2759"/>
<gene>
    <name evidence="4" type="ORF">Pfra01_000771600</name>
</gene>
<evidence type="ECO:0000313" key="4">
    <source>
        <dbReference type="EMBL" id="GMF32417.1"/>
    </source>
</evidence>
<dbReference type="InterPro" id="IPR027806">
    <property type="entry name" value="HARBI1_dom"/>
</dbReference>
<name>A0A9W6X6A2_9STRA</name>
<keyword evidence="5" id="KW-1185">Reference proteome</keyword>
<evidence type="ECO:0000259" key="3">
    <source>
        <dbReference type="Pfam" id="PF13359"/>
    </source>
</evidence>
<evidence type="ECO:0000256" key="2">
    <source>
        <dbReference type="ARBA" id="ARBA00022723"/>
    </source>
</evidence>
<accession>A0A9W6X6A2</accession>
<keyword evidence="2" id="KW-0479">Metal-binding</keyword>
<organism evidence="4 5">
    <name type="scientific">Phytophthora fragariaefolia</name>
    <dbReference type="NCBI Taxonomy" id="1490495"/>
    <lineage>
        <taxon>Eukaryota</taxon>
        <taxon>Sar</taxon>
        <taxon>Stramenopiles</taxon>
        <taxon>Oomycota</taxon>
        <taxon>Peronosporomycetes</taxon>
        <taxon>Peronosporales</taxon>
        <taxon>Peronosporaceae</taxon>
        <taxon>Phytophthora</taxon>
    </lineage>
</organism>
<comment type="caution">
    <text evidence="4">The sequence shown here is derived from an EMBL/GenBank/DDBJ whole genome shotgun (WGS) entry which is preliminary data.</text>
</comment>
<dbReference type="GO" id="GO:0046872">
    <property type="term" value="F:metal ion binding"/>
    <property type="evidence" value="ECO:0007669"/>
    <property type="project" value="UniProtKB-KW"/>
</dbReference>
<dbReference type="AlphaFoldDB" id="A0A9W6X6A2"/>
<dbReference type="Pfam" id="PF13359">
    <property type="entry name" value="DDE_Tnp_4"/>
    <property type="match status" value="1"/>
</dbReference>
<feature type="domain" description="DDE Tnp4" evidence="3">
    <location>
        <begin position="30"/>
        <end position="90"/>
    </location>
</feature>
<protein>
    <submittedName>
        <fullName evidence="4">Unnamed protein product</fullName>
    </submittedName>
</protein>
<proteinExistence type="predicted"/>
<evidence type="ECO:0000256" key="1">
    <source>
        <dbReference type="ARBA" id="ARBA00001968"/>
    </source>
</evidence>
<comment type="cofactor">
    <cofactor evidence="1">
        <name>a divalent metal cation</name>
        <dbReference type="ChEBI" id="CHEBI:60240"/>
    </cofactor>
</comment>
<dbReference type="Proteomes" id="UP001165121">
    <property type="component" value="Unassembled WGS sequence"/>
</dbReference>
<dbReference type="EMBL" id="BSXT01000686">
    <property type="protein sequence ID" value="GMF32417.1"/>
    <property type="molecule type" value="Genomic_DNA"/>
</dbReference>
<evidence type="ECO:0000313" key="5">
    <source>
        <dbReference type="Proteomes" id="UP001165121"/>
    </source>
</evidence>
<sequence length="156" mass="17886">MPKVPCSWVCIDESGSHPIQRRPLLNEWGSSGSQPKTPKELFNLKHSSARNVVERLIGVLKRRFRVLRQANECELDIVKATIFSCCCAHNIIRQVDSADNGEDSPGKSQENVDEDIIQFDFNTGSTWRDYMAQQMWAEYKRCLEDQNGIRRRAISS</sequence>
<reference evidence="4" key="1">
    <citation type="submission" date="2023-04" db="EMBL/GenBank/DDBJ databases">
        <title>Phytophthora fragariaefolia NBRC 109709.</title>
        <authorList>
            <person name="Ichikawa N."/>
            <person name="Sato H."/>
            <person name="Tonouchi N."/>
        </authorList>
    </citation>
    <scope>NUCLEOTIDE SEQUENCE</scope>
    <source>
        <strain evidence="4">NBRC 109709</strain>
    </source>
</reference>